<keyword evidence="1" id="KW-0472">Membrane</keyword>
<name>A0A8J2K7U8_9HEXA</name>
<evidence type="ECO:0000313" key="3">
    <source>
        <dbReference type="Proteomes" id="UP000708208"/>
    </source>
</evidence>
<proteinExistence type="predicted"/>
<dbReference type="EMBL" id="CAJVCH010199375">
    <property type="protein sequence ID" value="CAG7730732.1"/>
    <property type="molecule type" value="Genomic_DNA"/>
</dbReference>
<accession>A0A8J2K7U8</accession>
<keyword evidence="3" id="KW-1185">Reference proteome</keyword>
<evidence type="ECO:0000256" key="1">
    <source>
        <dbReference type="SAM" id="Phobius"/>
    </source>
</evidence>
<feature type="transmembrane region" description="Helical" evidence="1">
    <location>
        <begin position="41"/>
        <end position="59"/>
    </location>
</feature>
<gene>
    <name evidence="2" type="ORF">AFUS01_LOCUS19353</name>
</gene>
<evidence type="ECO:0000313" key="2">
    <source>
        <dbReference type="EMBL" id="CAG7730732.1"/>
    </source>
</evidence>
<keyword evidence="1" id="KW-1133">Transmembrane helix</keyword>
<dbReference type="AlphaFoldDB" id="A0A8J2K7U8"/>
<dbReference type="Proteomes" id="UP000708208">
    <property type="component" value="Unassembled WGS sequence"/>
</dbReference>
<keyword evidence="1" id="KW-0812">Transmembrane</keyword>
<sequence length="123" mass="13864">MTATPNAQIVRQVRNEMLKENDLGVSETVDLMKRLGRDPSLSVYVRLYSLILLSFVMFTDDIMRVLKALYDTKHPIVLDKDARGEFLCNLAEHTGDASAWLNAVVVDNPKSSACPLAVLFWYC</sequence>
<organism evidence="2 3">
    <name type="scientific">Allacma fusca</name>
    <dbReference type="NCBI Taxonomy" id="39272"/>
    <lineage>
        <taxon>Eukaryota</taxon>
        <taxon>Metazoa</taxon>
        <taxon>Ecdysozoa</taxon>
        <taxon>Arthropoda</taxon>
        <taxon>Hexapoda</taxon>
        <taxon>Collembola</taxon>
        <taxon>Symphypleona</taxon>
        <taxon>Sminthuridae</taxon>
        <taxon>Allacma</taxon>
    </lineage>
</organism>
<protein>
    <submittedName>
        <fullName evidence="2">Uncharacterized protein</fullName>
    </submittedName>
</protein>
<reference evidence="2" key="1">
    <citation type="submission" date="2021-06" db="EMBL/GenBank/DDBJ databases">
        <authorList>
            <person name="Hodson N. C."/>
            <person name="Mongue J. A."/>
            <person name="Jaron S. K."/>
        </authorList>
    </citation>
    <scope>NUCLEOTIDE SEQUENCE</scope>
</reference>
<comment type="caution">
    <text evidence="2">The sequence shown here is derived from an EMBL/GenBank/DDBJ whole genome shotgun (WGS) entry which is preliminary data.</text>
</comment>